<evidence type="ECO:0000256" key="7">
    <source>
        <dbReference type="ARBA" id="ARBA00023136"/>
    </source>
</evidence>
<evidence type="ECO:0000256" key="3">
    <source>
        <dbReference type="ARBA" id="ARBA00022448"/>
    </source>
</evidence>
<dbReference type="PANTHER" id="PTHR46650:SF4">
    <property type="entry name" value="PEROXISOMAL ADENINE NUCLEOTIDE CARRIER 1"/>
    <property type="match status" value="1"/>
</dbReference>
<feature type="non-terminal residue" evidence="11">
    <location>
        <position position="1"/>
    </location>
</feature>
<dbReference type="Proteomes" id="UP001206925">
    <property type="component" value="Unassembled WGS sequence"/>
</dbReference>
<keyword evidence="3 10" id="KW-0813">Transport</keyword>
<feature type="repeat" description="Solcar" evidence="9">
    <location>
        <begin position="24"/>
        <end position="114"/>
    </location>
</feature>
<evidence type="ECO:0000313" key="11">
    <source>
        <dbReference type="EMBL" id="KAI7733182.1"/>
    </source>
</evidence>
<comment type="similarity">
    <text evidence="2 10">Belongs to the mitochondrial carrier (TC 2.A.29) family.</text>
</comment>
<evidence type="ECO:0000256" key="4">
    <source>
        <dbReference type="ARBA" id="ARBA00022692"/>
    </source>
</evidence>
<dbReference type="InterPro" id="IPR023395">
    <property type="entry name" value="MCP_dom_sf"/>
</dbReference>
<evidence type="ECO:0000256" key="5">
    <source>
        <dbReference type="ARBA" id="ARBA00022737"/>
    </source>
</evidence>
<dbReference type="PANTHER" id="PTHR46650">
    <property type="entry name" value="PEROXISOMAL ADENINE NUCLEOTIDE TRANSPORTER 1"/>
    <property type="match status" value="1"/>
</dbReference>
<comment type="subcellular location">
    <subcellularLocation>
        <location evidence="1">Peroxisome membrane</location>
        <topology evidence="1">Multi-pass membrane protein</topology>
    </subcellularLocation>
</comment>
<evidence type="ECO:0000256" key="6">
    <source>
        <dbReference type="ARBA" id="ARBA00022989"/>
    </source>
</evidence>
<dbReference type="GO" id="GO:0007031">
    <property type="term" value="P:peroxisome organization"/>
    <property type="evidence" value="ECO:0007669"/>
    <property type="project" value="TreeGrafter"/>
</dbReference>
<name>A0AAD5G963_AMBAR</name>
<organism evidence="11 12">
    <name type="scientific">Ambrosia artemisiifolia</name>
    <name type="common">Common ragweed</name>
    <dbReference type="NCBI Taxonomy" id="4212"/>
    <lineage>
        <taxon>Eukaryota</taxon>
        <taxon>Viridiplantae</taxon>
        <taxon>Streptophyta</taxon>
        <taxon>Embryophyta</taxon>
        <taxon>Tracheophyta</taxon>
        <taxon>Spermatophyta</taxon>
        <taxon>Magnoliopsida</taxon>
        <taxon>eudicotyledons</taxon>
        <taxon>Gunneridae</taxon>
        <taxon>Pentapetalae</taxon>
        <taxon>asterids</taxon>
        <taxon>campanulids</taxon>
        <taxon>Asterales</taxon>
        <taxon>Asteraceae</taxon>
        <taxon>Asteroideae</taxon>
        <taxon>Heliantheae alliance</taxon>
        <taxon>Heliantheae</taxon>
        <taxon>Ambrosia</taxon>
    </lineage>
</organism>
<evidence type="ECO:0000313" key="12">
    <source>
        <dbReference type="Proteomes" id="UP001206925"/>
    </source>
</evidence>
<evidence type="ECO:0000256" key="10">
    <source>
        <dbReference type="RuleBase" id="RU000488"/>
    </source>
</evidence>
<keyword evidence="8" id="KW-0576">Peroxisome</keyword>
<keyword evidence="4 9" id="KW-0812">Transmembrane</keyword>
<dbReference type="Gene3D" id="1.50.40.10">
    <property type="entry name" value="Mitochondrial carrier domain"/>
    <property type="match status" value="2"/>
</dbReference>
<feature type="repeat" description="Solcar" evidence="9">
    <location>
        <begin position="242"/>
        <end position="337"/>
    </location>
</feature>
<gene>
    <name evidence="11" type="ORF">M8C21_005446</name>
</gene>
<evidence type="ECO:0000256" key="2">
    <source>
        <dbReference type="ARBA" id="ARBA00006375"/>
    </source>
</evidence>
<dbReference type="EMBL" id="JAMZMK010010070">
    <property type="protein sequence ID" value="KAI7733182.1"/>
    <property type="molecule type" value="Genomic_DNA"/>
</dbReference>
<evidence type="ECO:0000256" key="9">
    <source>
        <dbReference type="PROSITE-ProRule" id="PRU00282"/>
    </source>
</evidence>
<keyword evidence="6" id="KW-1133">Transmembrane helix</keyword>
<reference evidence="11" key="1">
    <citation type="submission" date="2022-06" db="EMBL/GenBank/DDBJ databases">
        <title>Uncovering the hologenomic basis of an extraordinary plant invasion.</title>
        <authorList>
            <person name="Bieker V.C."/>
            <person name="Martin M.D."/>
            <person name="Gilbert T."/>
            <person name="Hodgins K."/>
            <person name="Battlay P."/>
            <person name="Petersen B."/>
            <person name="Wilson J."/>
        </authorList>
    </citation>
    <scope>NUCLEOTIDE SEQUENCE</scope>
    <source>
        <strain evidence="11">AA19_3_7</strain>
        <tissue evidence="11">Leaf</tissue>
    </source>
</reference>
<evidence type="ECO:0000256" key="8">
    <source>
        <dbReference type="ARBA" id="ARBA00023140"/>
    </source>
</evidence>
<protein>
    <recommendedName>
        <fullName evidence="13">Peroxisomal adenine nucleotide carrier 1-like protein</fullName>
    </recommendedName>
</protein>
<dbReference type="SUPFAM" id="SSF103506">
    <property type="entry name" value="Mitochondrial carrier"/>
    <property type="match status" value="1"/>
</dbReference>
<keyword evidence="12" id="KW-1185">Reference proteome</keyword>
<sequence length="362" mass="39702">FALDQRPATNNNNNNIINMSSIDLESISEATSGAIGAILSTTILYPLDTCKAKFQAEVRNHHGHQKYRKLSDVLWEAVSTGQIVSLYQGLGTKNLQSFIAQFVYFYGYSYFKRLYQTKYNTKSIGTKANLILAASAGACTAIITQNFVRMLMVETIRLGGESNKQPLDTASSRMQTSAFGRSKGLRAMLTQGSWSEVFDGLGISLLLTSNPAIQYTVFDQLKQKLLDRKLKKAGNGSSPESLSAFSAFLLGAVSKSIATVLTYPAIRCKVMIQAADSSDEETKENKKKPSKTISSVLTAIWKQEGIFGFFKGLQAQILKTVLSSALLLMIKEKIAATTWVLILAVRSYVVVTQGRLKGSVKR</sequence>
<comment type="caution">
    <text evidence="11">The sequence shown here is derived from an EMBL/GenBank/DDBJ whole genome shotgun (WGS) entry which is preliminary data.</text>
</comment>
<keyword evidence="7 9" id="KW-0472">Membrane</keyword>
<evidence type="ECO:0000256" key="1">
    <source>
        <dbReference type="ARBA" id="ARBA00004585"/>
    </source>
</evidence>
<dbReference type="GO" id="GO:0005347">
    <property type="term" value="F:ATP transmembrane transporter activity"/>
    <property type="evidence" value="ECO:0007669"/>
    <property type="project" value="InterPro"/>
</dbReference>
<dbReference type="GO" id="GO:0005778">
    <property type="term" value="C:peroxisomal membrane"/>
    <property type="evidence" value="ECO:0007669"/>
    <property type="project" value="UniProtKB-SubCell"/>
</dbReference>
<dbReference type="AlphaFoldDB" id="A0AAD5G963"/>
<dbReference type="PROSITE" id="PS50920">
    <property type="entry name" value="SOLCAR"/>
    <property type="match status" value="2"/>
</dbReference>
<keyword evidence="5" id="KW-0677">Repeat</keyword>
<evidence type="ECO:0008006" key="13">
    <source>
        <dbReference type="Google" id="ProtNLM"/>
    </source>
</evidence>
<dbReference type="GO" id="GO:0015217">
    <property type="term" value="F:ADP transmembrane transporter activity"/>
    <property type="evidence" value="ECO:0007669"/>
    <property type="project" value="InterPro"/>
</dbReference>
<dbReference type="InterPro" id="IPR045900">
    <property type="entry name" value="Peroxisomal_Ade_carrier"/>
</dbReference>
<accession>A0AAD5G963</accession>
<proteinExistence type="inferred from homology"/>
<dbReference type="GO" id="GO:0006635">
    <property type="term" value="P:fatty acid beta-oxidation"/>
    <property type="evidence" value="ECO:0007669"/>
    <property type="project" value="InterPro"/>
</dbReference>
<dbReference type="Pfam" id="PF00153">
    <property type="entry name" value="Mito_carr"/>
    <property type="match status" value="2"/>
</dbReference>
<dbReference type="InterPro" id="IPR018108">
    <property type="entry name" value="MCP_transmembrane"/>
</dbReference>